<dbReference type="HOGENOM" id="CLU_113520_0_0_1"/>
<reference evidence="2" key="2">
    <citation type="submission" date="2024-10" db="UniProtKB">
        <authorList>
            <consortium name="EnsemblProtists"/>
        </authorList>
    </citation>
    <scope>IDENTIFICATION</scope>
</reference>
<evidence type="ECO:0000313" key="3">
    <source>
        <dbReference type="Proteomes" id="UP000013827"/>
    </source>
</evidence>
<dbReference type="Pfam" id="PF13640">
    <property type="entry name" value="2OG-FeII_Oxy_3"/>
    <property type="match status" value="1"/>
</dbReference>
<name>A0A0D3JQJ9_EMIH1</name>
<dbReference type="EnsemblProtists" id="EOD25784">
    <property type="protein sequence ID" value="EOD25784"/>
    <property type="gene ID" value="EMIHUDRAFT_64744"/>
</dbReference>
<dbReference type="InterPro" id="IPR044862">
    <property type="entry name" value="Pro_4_hyd_alph_FE2OG_OXY"/>
</dbReference>
<protein>
    <recommendedName>
        <fullName evidence="1">Prolyl 4-hydroxylase alpha subunit Fe(2+) 2OG dioxygenase domain-containing protein</fullName>
    </recommendedName>
</protein>
<organism evidence="2 3">
    <name type="scientific">Emiliania huxleyi (strain CCMP1516)</name>
    <dbReference type="NCBI Taxonomy" id="280463"/>
    <lineage>
        <taxon>Eukaryota</taxon>
        <taxon>Haptista</taxon>
        <taxon>Haptophyta</taxon>
        <taxon>Prymnesiophyceae</taxon>
        <taxon>Isochrysidales</taxon>
        <taxon>Noelaerhabdaceae</taxon>
        <taxon>Emiliania</taxon>
    </lineage>
</organism>
<dbReference type="RefSeq" id="XP_005778213.1">
    <property type="nucleotide sequence ID" value="XM_005778156.1"/>
</dbReference>
<dbReference type="GeneID" id="17271330"/>
<dbReference type="KEGG" id="ehx:EMIHUDRAFT_64744"/>
<dbReference type="Proteomes" id="UP000013827">
    <property type="component" value="Unassembled WGS sequence"/>
</dbReference>
<accession>A0A0D3JQJ9</accession>
<dbReference type="AlphaFoldDB" id="A0A0D3JQJ9"/>
<evidence type="ECO:0000313" key="2">
    <source>
        <dbReference type="EnsemblProtists" id="EOD25784"/>
    </source>
</evidence>
<evidence type="ECO:0000259" key="1">
    <source>
        <dbReference type="Pfam" id="PF13640"/>
    </source>
</evidence>
<reference evidence="3" key="1">
    <citation type="journal article" date="2013" name="Nature">
        <title>Pan genome of the phytoplankton Emiliania underpins its global distribution.</title>
        <authorList>
            <person name="Read B.A."/>
            <person name="Kegel J."/>
            <person name="Klute M.J."/>
            <person name="Kuo A."/>
            <person name="Lefebvre S.C."/>
            <person name="Maumus F."/>
            <person name="Mayer C."/>
            <person name="Miller J."/>
            <person name="Monier A."/>
            <person name="Salamov A."/>
            <person name="Young J."/>
            <person name="Aguilar M."/>
            <person name="Claverie J.M."/>
            <person name="Frickenhaus S."/>
            <person name="Gonzalez K."/>
            <person name="Herman E.K."/>
            <person name="Lin Y.C."/>
            <person name="Napier J."/>
            <person name="Ogata H."/>
            <person name="Sarno A.F."/>
            <person name="Shmutz J."/>
            <person name="Schroeder D."/>
            <person name="de Vargas C."/>
            <person name="Verret F."/>
            <person name="von Dassow P."/>
            <person name="Valentin K."/>
            <person name="Van de Peer Y."/>
            <person name="Wheeler G."/>
            <person name="Dacks J.B."/>
            <person name="Delwiche C.F."/>
            <person name="Dyhrman S.T."/>
            <person name="Glockner G."/>
            <person name="John U."/>
            <person name="Richards T."/>
            <person name="Worden A.Z."/>
            <person name="Zhang X."/>
            <person name="Grigoriev I.V."/>
            <person name="Allen A.E."/>
            <person name="Bidle K."/>
            <person name="Borodovsky M."/>
            <person name="Bowler C."/>
            <person name="Brownlee C."/>
            <person name="Cock J.M."/>
            <person name="Elias M."/>
            <person name="Gladyshev V.N."/>
            <person name="Groth M."/>
            <person name="Guda C."/>
            <person name="Hadaegh A."/>
            <person name="Iglesias-Rodriguez M.D."/>
            <person name="Jenkins J."/>
            <person name="Jones B.M."/>
            <person name="Lawson T."/>
            <person name="Leese F."/>
            <person name="Lindquist E."/>
            <person name="Lobanov A."/>
            <person name="Lomsadze A."/>
            <person name="Malik S.B."/>
            <person name="Marsh M.E."/>
            <person name="Mackinder L."/>
            <person name="Mock T."/>
            <person name="Mueller-Roeber B."/>
            <person name="Pagarete A."/>
            <person name="Parker M."/>
            <person name="Probert I."/>
            <person name="Quesneville H."/>
            <person name="Raines C."/>
            <person name="Rensing S.A."/>
            <person name="Riano-Pachon D.M."/>
            <person name="Richier S."/>
            <person name="Rokitta S."/>
            <person name="Shiraiwa Y."/>
            <person name="Soanes D.M."/>
            <person name="van der Giezen M."/>
            <person name="Wahlund T.M."/>
            <person name="Williams B."/>
            <person name="Wilson W."/>
            <person name="Wolfe G."/>
            <person name="Wurch L.L."/>
        </authorList>
    </citation>
    <scope>NUCLEOTIDE SEQUENCE</scope>
</reference>
<dbReference type="Gene3D" id="2.60.120.620">
    <property type="entry name" value="q2cbj1_9rhob like domain"/>
    <property type="match status" value="1"/>
</dbReference>
<feature type="domain" description="Prolyl 4-hydroxylase alpha subunit Fe(2+) 2OG dioxygenase" evidence="1">
    <location>
        <begin position="64"/>
        <end position="169"/>
    </location>
</feature>
<keyword evidence="3" id="KW-1185">Reference proteome</keyword>
<dbReference type="PaxDb" id="2903-EOD25784"/>
<proteinExistence type="predicted"/>
<sequence>MGAKRGRGGYPENTQAEVFGPSTVRLFDFFQSRRFVAFLETLTGIRNLTADSRMIGGGPFSIVKGGFLSLHTDFNKHQTCQKGLVVTPGWRRLNLLMYLNEGWREEWGGSFELWETDPRYSFLQYSKKVLPLLNRIAIFSVTDVSIHGHLDSVNHPHGEARKSLSFYYYTPTIDDEPLITPLLHESIYMPGHAALRSVERWRTMVPKYTVR</sequence>